<protein>
    <submittedName>
        <fullName evidence="1">Uncharacterized protein</fullName>
    </submittedName>
</protein>
<organism evidence="1 2">
    <name type="scientific">Plesiocystis pacifica SIR-1</name>
    <dbReference type="NCBI Taxonomy" id="391625"/>
    <lineage>
        <taxon>Bacteria</taxon>
        <taxon>Pseudomonadati</taxon>
        <taxon>Myxococcota</taxon>
        <taxon>Polyangia</taxon>
        <taxon>Nannocystales</taxon>
        <taxon>Nannocystaceae</taxon>
        <taxon>Plesiocystis</taxon>
    </lineage>
</organism>
<name>A6GE38_9BACT</name>
<gene>
    <name evidence="1" type="ORF">PPSIR1_08317</name>
</gene>
<sequence length="350" mass="37828">MEDSEYQRVEAPPRSEDALDRRGFIRMLGAASVPLMAQACASDPDREVPLELERFRGTNPPASVEVQVRRARKNQPILAKAEHLSIDPALTAYLGLGDQCRVLRGEDSYALYTVGQLRSENSETRVRMGMQARSRLGTTDTFDAILSTTVVAEGLSDQEAKDLSEFVERLVDDGQSQSFIALAPHGGFIERHTDDQAELMQSLLADQGASSWLCKGYREGGGAYERWHITSTDISPNSFPGLDLIADRGFAYALSFHGTSLPLVVVGGGGPQWLREGVREVIAGVLAGSGIEVCLSAEVDLYPGDNPGNIVNWLTAGGAGGVQLEQSLPARELYGLAIAEALAEYYAQLL</sequence>
<dbReference type="AlphaFoldDB" id="A6GE38"/>
<dbReference type="EMBL" id="ABCS01000078">
    <property type="protein sequence ID" value="EDM75904.1"/>
    <property type="molecule type" value="Genomic_DNA"/>
</dbReference>
<keyword evidence="2" id="KW-1185">Reference proteome</keyword>
<proteinExistence type="predicted"/>
<evidence type="ECO:0000313" key="1">
    <source>
        <dbReference type="EMBL" id="EDM75904.1"/>
    </source>
</evidence>
<dbReference type="InterPro" id="IPR008585">
    <property type="entry name" value="Gamma_PGA_hydro"/>
</dbReference>
<reference evidence="1 2" key="1">
    <citation type="submission" date="2007-06" db="EMBL/GenBank/DDBJ databases">
        <authorList>
            <person name="Shimkets L."/>
            <person name="Ferriera S."/>
            <person name="Johnson J."/>
            <person name="Kravitz S."/>
            <person name="Beeson K."/>
            <person name="Sutton G."/>
            <person name="Rogers Y.-H."/>
            <person name="Friedman R."/>
            <person name="Frazier M."/>
            <person name="Venter J.C."/>
        </authorList>
    </citation>
    <scope>NUCLEOTIDE SEQUENCE [LARGE SCALE GENOMIC DNA]</scope>
    <source>
        <strain evidence="1 2">SIR-1</strain>
    </source>
</reference>
<accession>A6GE38</accession>
<evidence type="ECO:0000313" key="2">
    <source>
        <dbReference type="Proteomes" id="UP000005801"/>
    </source>
</evidence>
<dbReference type="Pfam" id="PF05908">
    <property type="entry name" value="Gamma_PGA_hydro"/>
    <property type="match status" value="1"/>
</dbReference>
<dbReference type="Proteomes" id="UP000005801">
    <property type="component" value="Unassembled WGS sequence"/>
</dbReference>
<dbReference type="Gene3D" id="3.40.630.100">
    <property type="entry name" value="Poly-gamma-glutamate hydrolase, zinc-binding motif"/>
    <property type="match status" value="1"/>
</dbReference>
<dbReference type="eggNOG" id="COG4195">
    <property type="taxonomic scope" value="Bacteria"/>
</dbReference>
<dbReference type="InterPro" id="IPR038128">
    <property type="entry name" value="Gamma_PGA_hydro_sf"/>
</dbReference>
<comment type="caution">
    <text evidence="1">The sequence shown here is derived from an EMBL/GenBank/DDBJ whole genome shotgun (WGS) entry which is preliminary data.</text>
</comment>